<gene>
    <name evidence="2" type="ordered locus">BMA10229_1425</name>
</gene>
<dbReference type="EMBL" id="CP000545">
    <property type="protein sequence ID" value="ABN00073.2"/>
    <property type="molecule type" value="Genomic_DNA"/>
</dbReference>
<keyword evidence="1" id="KW-1133">Transmembrane helix</keyword>
<keyword evidence="1" id="KW-0472">Membrane</keyword>
<sequence length="41" mass="4951">MDCRISSRVMVVAQKQNVSIITKYVLFDTLLVYLLFFYYLR</sequence>
<protein>
    <submittedName>
        <fullName evidence="2">Uncharacterized protein</fullName>
    </submittedName>
</protein>
<feature type="transmembrane region" description="Helical" evidence="1">
    <location>
        <begin position="21"/>
        <end position="40"/>
    </location>
</feature>
<accession>A2RZV8</accession>
<dbReference type="KEGG" id="bml:BMA10229_1425"/>
<keyword evidence="1" id="KW-0812">Transmembrane</keyword>
<dbReference type="AlphaFoldDB" id="A2RZV8"/>
<dbReference type="HOGENOM" id="CLU_219009_0_0_4"/>
<evidence type="ECO:0000313" key="3">
    <source>
        <dbReference type="Proteomes" id="UP000002283"/>
    </source>
</evidence>
<proteinExistence type="predicted"/>
<name>A2RZV8_BURM9</name>
<evidence type="ECO:0000256" key="1">
    <source>
        <dbReference type="SAM" id="Phobius"/>
    </source>
</evidence>
<reference evidence="2 3" key="1">
    <citation type="submission" date="2007-01" db="EMBL/GenBank/DDBJ databases">
        <authorList>
            <person name="DeShazer D."/>
            <person name="Woods D.E."/>
            <person name="Nierman W.C."/>
        </authorList>
    </citation>
    <scope>NUCLEOTIDE SEQUENCE [LARGE SCALE GENOMIC DNA]</scope>
    <source>
        <strain evidence="2 3">NCTC 10229</strain>
    </source>
</reference>
<evidence type="ECO:0000313" key="2">
    <source>
        <dbReference type="EMBL" id="ABN00073.2"/>
    </source>
</evidence>
<dbReference type="Proteomes" id="UP000002283">
    <property type="component" value="Chromosome II"/>
</dbReference>
<organism evidence="2 3">
    <name type="scientific">Burkholderia mallei (strain NCTC 10229)</name>
    <dbReference type="NCBI Taxonomy" id="412022"/>
    <lineage>
        <taxon>Bacteria</taxon>
        <taxon>Pseudomonadati</taxon>
        <taxon>Pseudomonadota</taxon>
        <taxon>Betaproteobacteria</taxon>
        <taxon>Burkholderiales</taxon>
        <taxon>Burkholderiaceae</taxon>
        <taxon>Burkholderia</taxon>
        <taxon>pseudomallei group</taxon>
    </lineage>
</organism>